<keyword evidence="2" id="KW-0694">RNA-binding</keyword>
<comment type="domain">
    <text evidence="2">A Gly-cisPro motif from one monomer fits into the active site of the other monomer to allow specific chiral rejection of L-amino acids.</text>
</comment>
<dbReference type="GO" id="GO:0043908">
    <property type="term" value="F:Ser(Gly)-tRNA(Ala) hydrolase activity"/>
    <property type="evidence" value="ECO:0007669"/>
    <property type="project" value="UniProtKB-UniRule"/>
</dbReference>
<dbReference type="GO" id="GO:0005737">
    <property type="term" value="C:cytoplasm"/>
    <property type="evidence" value="ECO:0007669"/>
    <property type="project" value="UniProtKB-SubCell"/>
</dbReference>
<dbReference type="GO" id="GO:0051500">
    <property type="term" value="F:D-tyrosyl-tRNA(Tyr) deacylase activity"/>
    <property type="evidence" value="ECO:0007669"/>
    <property type="project" value="TreeGrafter"/>
</dbReference>
<dbReference type="RefSeq" id="WP_057953116.1">
    <property type="nucleotide sequence ID" value="NZ_CP013118.1"/>
</dbReference>
<dbReference type="HAMAP" id="MF_00518">
    <property type="entry name" value="Deacylase_Dtd"/>
    <property type="match status" value="1"/>
</dbReference>
<dbReference type="AlphaFoldDB" id="A0A0S2I068"/>
<comment type="similarity">
    <text evidence="1 2">Belongs to the DTD family.</text>
</comment>
<keyword evidence="4" id="KW-1185">Reference proteome</keyword>
<dbReference type="OrthoDB" id="9801395at2"/>
<dbReference type="PATRIC" id="fig|1307839.3.peg.2154"/>
<gene>
    <name evidence="2 3" type="primary">dtd</name>
    <name evidence="3" type="ORF">L21SP5_02039</name>
</gene>
<dbReference type="InterPro" id="IPR003732">
    <property type="entry name" value="Daa-tRNA_deacyls_DTD"/>
</dbReference>
<dbReference type="PANTHER" id="PTHR10472:SF5">
    <property type="entry name" value="D-AMINOACYL-TRNA DEACYLASE 1"/>
    <property type="match status" value="1"/>
</dbReference>
<dbReference type="EMBL" id="CP013118">
    <property type="protein sequence ID" value="ALO15678.1"/>
    <property type="molecule type" value="Genomic_DNA"/>
</dbReference>
<name>A0A0S2I068_9BACT</name>
<comment type="subcellular location">
    <subcellularLocation>
        <location evidence="2">Cytoplasm</location>
    </subcellularLocation>
</comment>
<organism evidence="3 4">
    <name type="scientific">Salinivirga cyanobacteriivorans</name>
    <dbReference type="NCBI Taxonomy" id="1307839"/>
    <lineage>
        <taxon>Bacteria</taxon>
        <taxon>Pseudomonadati</taxon>
        <taxon>Bacteroidota</taxon>
        <taxon>Bacteroidia</taxon>
        <taxon>Bacteroidales</taxon>
        <taxon>Salinivirgaceae</taxon>
        <taxon>Salinivirga</taxon>
    </lineage>
</organism>
<evidence type="ECO:0000313" key="3">
    <source>
        <dbReference type="EMBL" id="ALO15678.1"/>
    </source>
</evidence>
<sequence length="150" mass="16636">MRLVIQRVQSANVSVADKVVGKIGQGLTLLVGIEDADIEEDALWLVKKVTQLRIFDDEDGVMNKSVEDINGELLAISQFTLLAKTKKGNRPSYIKAASPEKAAALFNFFVQKLSERLEKEVPKGRFGEHMVINQVNDGPVTILIDTKNKE</sequence>
<dbReference type="InterPro" id="IPR023509">
    <property type="entry name" value="DTD-like_sf"/>
</dbReference>
<accession>A0A0S2I068</accession>
<dbReference type="Pfam" id="PF02580">
    <property type="entry name" value="Tyr_Deacylase"/>
    <property type="match status" value="1"/>
</dbReference>
<dbReference type="EC" id="3.1.1.-" evidence="2"/>
<dbReference type="PANTHER" id="PTHR10472">
    <property type="entry name" value="D-TYROSYL-TRNA TYR DEACYLASE"/>
    <property type="match status" value="1"/>
</dbReference>
<dbReference type="Gene3D" id="3.50.80.10">
    <property type="entry name" value="D-tyrosyl-tRNA(Tyr) deacylase"/>
    <property type="match status" value="1"/>
</dbReference>
<dbReference type="GO" id="GO:0019478">
    <property type="term" value="P:D-amino acid catabolic process"/>
    <property type="evidence" value="ECO:0007669"/>
    <property type="project" value="UniProtKB-UniRule"/>
</dbReference>
<comment type="subunit">
    <text evidence="2">Homodimer.</text>
</comment>
<protein>
    <recommendedName>
        <fullName evidence="2">D-aminoacyl-tRNA deacylase</fullName>
        <shortName evidence="2">DTD</shortName>
        <ecNumber evidence="2">3.1.1.96</ecNumber>
    </recommendedName>
    <alternativeName>
        <fullName evidence="2">Gly-tRNA(Ala) deacylase</fullName>
        <ecNumber evidence="2">3.1.1.-</ecNumber>
    </alternativeName>
</protein>
<evidence type="ECO:0000256" key="1">
    <source>
        <dbReference type="ARBA" id="ARBA00009673"/>
    </source>
</evidence>
<dbReference type="EC" id="3.1.1.96" evidence="2"/>
<keyword evidence="2" id="KW-0963">Cytoplasm</keyword>
<keyword evidence="2 3" id="KW-0378">Hydrolase</keyword>
<evidence type="ECO:0000313" key="4">
    <source>
        <dbReference type="Proteomes" id="UP000064893"/>
    </source>
</evidence>
<dbReference type="GO" id="GO:0106026">
    <property type="term" value="F:Gly-tRNA(Ala) deacylase activity"/>
    <property type="evidence" value="ECO:0007669"/>
    <property type="project" value="UniProtKB-UniRule"/>
</dbReference>
<dbReference type="NCBIfam" id="TIGR00256">
    <property type="entry name" value="D-aminoacyl-tRNA deacylase"/>
    <property type="match status" value="1"/>
</dbReference>
<dbReference type="Proteomes" id="UP000064893">
    <property type="component" value="Chromosome"/>
</dbReference>
<evidence type="ECO:0000256" key="2">
    <source>
        <dbReference type="HAMAP-Rule" id="MF_00518"/>
    </source>
</evidence>
<dbReference type="KEGG" id="blq:L21SP5_02039"/>
<dbReference type="FunFam" id="3.50.80.10:FF:000001">
    <property type="entry name" value="D-aminoacyl-tRNA deacylase"/>
    <property type="match status" value="1"/>
</dbReference>
<comment type="catalytic activity">
    <reaction evidence="2">
        <text>a D-aminoacyl-tRNA + H2O = a tRNA + a D-alpha-amino acid + H(+)</text>
        <dbReference type="Rhea" id="RHEA:13953"/>
        <dbReference type="Rhea" id="RHEA-COMP:10123"/>
        <dbReference type="Rhea" id="RHEA-COMP:10124"/>
        <dbReference type="ChEBI" id="CHEBI:15377"/>
        <dbReference type="ChEBI" id="CHEBI:15378"/>
        <dbReference type="ChEBI" id="CHEBI:59871"/>
        <dbReference type="ChEBI" id="CHEBI:78442"/>
        <dbReference type="ChEBI" id="CHEBI:79333"/>
        <dbReference type="EC" id="3.1.1.96"/>
    </reaction>
</comment>
<proteinExistence type="inferred from homology"/>
<comment type="function">
    <text evidence="2">An aminoacyl-tRNA editing enzyme that deacylates mischarged D-aminoacyl-tRNAs. Also deacylates mischarged glycyl-tRNA(Ala), protecting cells against glycine mischarging by AlaRS. Acts via tRNA-based rather than protein-based catalysis; rejects L-amino acids rather than detecting D-amino acids in the active site. By recycling D-aminoacyl-tRNA to D-amino acids and free tRNA molecules, this enzyme counteracts the toxicity associated with the formation of D-aminoacyl-tRNA entities in vivo and helps enforce protein L-homochirality.</text>
</comment>
<dbReference type="STRING" id="1307839.L21SP5_02039"/>
<feature type="short sequence motif" description="Gly-cisPro motif, important for rejection of L-amino acids" evidence="2">
    <location>
        <begin position="138"/>
        <end position="139"/>
    </location>
</feature>
<dbReference type="SUPFAM" id="SSF69500">
    <property type="entry name" value="DTD-like"/>
    <property type="match status" value="1"/>
</dbReference>
<keyword evidence="2" id="KW-0820">tRNA-binding</keyword>
<dbReference type="GO" id="GO:0000049">
    <property type="term" value="F:tRNA binding"/>
    <property type="evidence" value="ECO:0007669"/>
    <property type="project" value="UniProtKB-UniRule"/>
</dbReference>
<reference evidence="3 4" key="1">
    <citation type="submission" date="2015-11" db="EMBL/GenBank/DDBJ databases">
        <title>Description and complete genome sequence of a novel strain predominating in hypersaline microbial mats and representing a new family of the Bacteriodetes phylum.</title>
        <authorList>
            <person name="Spring S."/>
            <person name="Bunk B."/>
            <person name="Sproer C."/>
            <person name="Klenk H.-P."/>
        </authorList>
    </citation>
    <scope>NUCLEOTIDE SEQUENCE [LARGE SCALE GENOMIC DNA]</scope>
    <source>
        <strain evidence="3 4">L21-Spi-D4</strain>
    </source>
</reference>
<comment type="catalytic activity">
    <reaction evidence="2">
        <text>glycyl-tRNA(Ala) + H2O = tRNA(Ala) + glycine + H(+)</text>
        <dbReference type="Rhea" id="RHEA:53744"/>
        <dbReference type="Rhea" id="RHEA-COMP:9657"/>
        <dbReference type="Rhea" id="RHEA-COMP:13640"/>
        <dbReference type="ChEBI" id="CHEBI:15377"/>
        <dbReference type="ChEBI" id="CHEBI:15378"/>
        <dbReference type="ChEBI" id="CHEBI:57305"/>
        <dbReference type="ChEBI" id="CHEBI:78442"/>
        <dbReference type="ChEBI" id="CHEBI:78522"/>
    </reaction>
</comment>